<dbReference type="Proteomes" id="UP000094065">
    <property type="component" value="Unassembled WGS sequence"/>
</dbReference>
<accession>A0A1E3HA80</accession>
<organism evidence="1 2">
    <name type="scientific">Cryptococcus amylolentus CBS 6039</name>
    <dbReference type="NCBI Taxonomy" id="1295533"/>
    <lineage>
        <taxon>Eukaryota</taxon>
        <taxon>Fungi</taxon>
        <taxon>Dikarya</taxon>
        <taxon>Basidiomycota</taxon>
        <taxon>Agaricomycotina</taxon>
        <taxon>Tremellomycetes</taxon>
        <taxon>Tremellales</taxon>
        <taxon>Cryptococcaceae</taxon>
        <taxon>Cryptococcus</taxon>
    </lineage>
</organism>
<evidence type="ECO:0000313" key="1">
    <source>
        <dbReference type="EMBL" id="ODN73223.1"/>
    </source>
</evidence>
<proteinExistence type="predicted"/>
<name>A0A1E3HA80_9TREE</name>
<dbReference type="OrthoDB" id="2585179at2759"/>
<dbReference type="GeneID" id="30159090"/>
<gene>
    <name evidence="1" type="ORF">L202_07781</name>
</gene>
<protein>
    <submittedName>
        <fullName evidence="1">Uncharacterized protein</fullName>
    </submittedName>
</protein>
<dbReference type="EMBL" id="AWGJ01000013">
    <property type="protein sequence ID" value="ODN73223.1"/>
    <property type="molecule type" value="Genomic_DNA"/>
</dbReference>
<comment type="caution">
    <text evidence="1">The sequence shown here is derived from an EMBL/GenBank/DDBJ whole genome shotgun (WGS) entry which is preliminary data.</text>
</comment>
<reference evidence="1 2" key="1">
    <citation type="submission" date="2016-06" db="EMBL/GenBank/DDBJ databases">
        <title>Evolution of pathogenesis and genome organization in the Tremellales.</title>
        <authorList>
            <person name="Cuomo C."/>
            <person name="Litvintseva A."/>
            <person name="Heitman J."/>
            <person name="Chen Y."/>
            <person name="Sun S."/>
            <person name="Springer D."/>
            <person name="Dromer F."/>
            <person name="Young S."/>
            <person name="Zeng Q."/>
            <person name="Chapman S."/>
            <person name="Gujja S."/>
            <person name="Saif S."/>
            <person name="Birren B."/>
        </authorList>
    </citation>
    <scope>NUCLEOTIDE SEQUENCE [LARGE SCALE GENOMIC DNA]</scope>
    <source>
        <strain evidence="1 2">CBS 6039</strain>
    </source>
</reference>
<keyword evidence="2" id="KW-1185">Reference proteome</keyword>
<evidence type="ECO:0000313" key="2">
    <source>
        <dbReference type="Proteomes" id="UP000094065"/>
    </source>
</evidence>
<sequence length="105" mass="11766">MSAPNKPLQLDPSQIYLQISYSVSQPPPNPITKTGHQLRYVGQVGELEGEGVWQVIRPDGQAVKRGEEDWTNGEKSVVEEVKKLQGVKGVKVMPEVKQRPKRSEF</sequence>
<dbReference type="AlphaFoldDB" id="A0A1E3HA80"/>
<dbReference type="RefSeq" id="XP_018989135.1">
    <property type="nucleotide sequence ID" value="XM_019142564.1"/>
</dbReference>